<dbReference type="InterPro" id="IPR004360">
    <property type="entry name" value="Glyas_Fos-R_dOase_dom"/>
</dbReference>
<dbReference type="PANTHER" id="PTHR33993">
    <property type="entry name" value="GLYOXALASE-RELATED"/>
    <property type="match status" value="1"/>
</dbReference>
<reference evidence="2" key="1">
    <citation type="submission" date="2022-04" db="EMBL/GenBank/DDBJ databases">
        <title>Carnegiea gigantea Genome sequencing and assembly v2.</title>
        <authorList>
            <person name="Copetti D."/>
            <person name="Sanderson M.J."/>
            <person name="Burquez A."/>
            <person name="Wojciechowski M.F."/>
        </authorList>
    </citation>
    <scope>NUCLEOTIDE SEQUENCE</scope>
    <source>
        <strain evidence="2">SGP5-SGP5p</strain>
        <tissue evidence="2">Aerial part</tissue>
    </source>
</reference>
<comment type="caution">
    <text evidence="2">The sequence shown here is derived from an EMBL/GenBank/DDBJ whole genome shotgun (WGS) entry which is preliminary data.</text>
</comment>
<sequence length="238" mass="26661">MAAAKLRWVLQLHKDVPKAATFYSEGLDFTVNLCTLRWAELQSGSLSLALLQPSSDYVISKAHSPFLSFTVPDLYGTVTKLAALGGELDGPIKHEIHGKILTVRASSMLVASSRSLETKFRPMPPAAISSSQGGTEFNVNALQDIVKEFILYKMMLTCDRLKQHLHPHYVLQWPCRQLLPEHRSNHLDRHTTPFCSPYELIPVTRELALIVVTKGNDERLSELAFSKRTKLVLKDKGL</sequence>
<dbReference type="Gene3D" id="3.10.180.10">
    <property type="entry name" value="2,3-Dihydroxybiphenyl 1,2-Dioxygenase, domain 1"/>
    <property type="match status" value="1"/>
</dbReference>
<dbReference type="Proteomes" id="UP001153076">
    <property type="component" value="Unassembled WGS sequence"/>
</dbReference>
<dbReference type="SUPFAM" id="SSF54593">
    <property type="entry name" value="Glyoxalase/Bleomycin resistance protein/Dihydroxybiphenyl dioxygenase"/>
    <property type="match status" value="1"/>
</dbReference>
<dbReference type="Pfam" id="PF00903">
    <property type="entry name" value="Glyoxalase"/>
    <property type="match status" value="1"/>
</dbReference>
<dbReference type="CDD" id="cd06587">
    <property type="entry name" value="VOC"/>
    <property type="match status" value="1"/>
</dbReference>
<proteinExistence type="predicted"/>
<organism evidence="2 3">
    <name type="scientific">Carnegiea gigantea</name>
    <dbReference type="NCBI Taxonomy" id="171969"/>
    <lineage>
        <taxon>Eukaryota</taxon>
        <taxon>Viridiplantae</taxon>
        <taxon>Streptophyta</taxon>
        <taxon>Embryophyta</taxon>
        <taxon>Tracheophyta</taxon>
        <taxon>Spermatophyta</taxon>
        <taxon>Magnoliopsida</taxon>
        <taxon>eudicotyledons</taxon>
        <taxon>Gunneridae</taxon>
        <taxon>Pentapetalae</taxon>
        <taxon>Caryophyllales</taxon>
        <taxon>Cactineae</taxon>
        <taxon>Cactaceae</taxon>
        <taxon>Cactoideae</taxon>
        <taxon>Echinocereeae</taxon>
        <taxon>Carnegiea</taxon>
    </lineage>
</organism>
<feature type="domain" description="Glyoxalase/fosfomycin resistance/dioxygenase" evidence="1">
    <location>
        <begin position="7"/>
        <end position="100"/>
    </location>
</feature>
<dbReference type="AlphaFoldDB" id="A0A9Q1QDC8"/>
<evidence type="ECO:0000259" key="1">
    <source>
        <dbReference type="Pfam" id="PF00903"/>
    </source>
</evidence>
<gene>
    <name evidence="2" type="ORF">Cgig2_031531</name>
</gene>
<keyword evidence="3" id="KW-1185">Reference proteome</keyword>
<dbReference type="EMBL" id="JAKOGI010000338">
    <property type="protein sequence ID" value="KAJ8436590.1"/>
    <property type="molecule type" value="Genomic_DNA"/>
</dbReference>
<evidence type="ECO:0000313" key="2">
    <source>
        <dbReference type="EMBL" id="KAJ8436590.1"/>
    </source>
</evidence>
<dbReference type="OrthoDB" id="10267381at2759"/>
<dbReference type="PANTHER" id="PTHR33993:SF14">
    <property type="entry name" value="GB|AAF24581.1"/>
    <property type="match status" value="1"/>
</dbReference>
<evidence type="ECO:0000313" key="3">
    <source>
        <dbReference type="Proteomes" id="UP001153076"/>
    </source>
</evidence>
<protein>
    <recommendedName>
        <fullName evidence="1">Glyoxalase/fosfomycin resistance/dioxygenase domain-containing protein</fullName>
    </recommendedName>
</protein>
<name>A0A9Q1QDC8_9CARY</name>
<dbReference type="InterPro" id="IPR052164">
    <property type="entry name" value="Anthracycline_SecMetBiosynth"/>
</dbReference>
<accession>A0A9Q1QDC8</accession>
<dbReference type="InterPro" id="IPR029068">
    <property type="entry name" value="Glyas_Bleomycin-R_OHBP_Dase"/>
</dbReference>